<evidence type="ECO:0000256" key="10">
    <source>
        <dbReference type="SAM" id="MobiDB-lite"/>
    </source>
</evidence>
<sequence>MPSNRRILEENYVRFSSICTDNNCSQTQPASPLGSFEGNITIPYVPIKPPADPPVLVIPLGSSVIRRKIAIILAVLSVLAACLFLLVYYSLVVQNRRRRRTRISNLNPNPDGNEDGTSEGGFHDHHVWYIRTVGLDQSLIDKITICPYKKGDGLFDGGTDCSVCLTEFDEGEFVRLLPKCGHAFHVSCIDTWLRAHVNCPLCRATIDVSPPITTAIDSNTTSDRELTSSPPPSRPLTQDLSSDETTEEEYDGSTTATAITIHPHLPPFPTTSRDLGRIGFHSCRRSISMDFTAMIVGGRESDAPGNSSCGRFAMEKEKQWCRPKRSYDLGMVRSLSTNGDESKLFVSRIGRGTRSNSSVLRR</sequence>
<dbReference type="EMBL" id="LFYR01001331">
    <property type="protein sequence ID" value="KMZ62597.1"/>
    <property type="molecule type" value="Genomic_DNA"/>
</dbReference>
<feature type="compositionally biased region" description="Acidic residues" evidence="10">
    <location>
        <begin position="241"/>
        <end position="251"/>
    </location>
</feature>
<dbReference type="Proteomes" id="UP000036987">
    <property type="component" value="Unassembled WGS sequence"/>
</dbReference>
<evidence type="ECO:0000256" key="2">
    <source>
        <dbReference type="ARBA" id="ARBA00004906"/>
    </source>
</evidence>
<dbReference type="OrthoDB" id="9984778at2759"/>
<dbReference type="CDD" id="cd16461">
    <property type="entry name" value="RING-H2_EL5-like"/>
    <property type="match status" value="1"/>
</dbReference>
<dbReference type="GO" id="GO:0008270">
    <property type="term" value="F:zinc ion binding"/>
    <property type="evidence" value="ECO:0007669"/>
    <property type="project" value="UniProtKB-KW"/>
</dbReference>
<keyword evidence="5" id="KW-0479">Metal-binding</keyword>
<evidence type="ECO:0000256" key="11">
    <source>
        <dbReference type="SAM" id="Phobius"/>
    </source>
</evidence>
<dbReference type="InterPro" id="IPR001841">
    <property type="entry name" value="Znf_RING"/>
</dbReference>
<keyword evidence="7" id="KW-0833">Ubl conjugation pathway</keyword>
<dbReference type="InterPro" id="IPR044600">
    <property type="entry name" value="ATL1/ATL16-like"/>
</dbReference>
<organism evidence="13 14">
    <name type="scientific">Zostera marina</name>
    <name type="common">Eelgrass</name>
    <dbReference type="NCBI Taxonomy" id="29655"/>
    <lineage>
        <taxon>Eukaryota</taxon>
        <taxon>Viridiplantae</taxon>
        <taxon>Streptophyta</taxon>
        <taxon>Embryophyta</taxon>
        <taxon>Tracheophyta</taxon>
        <taxon>Spermatophyta</taxon>
        <taxon>Magnoliopsida</taxon>
        <taxon>Liliopsida</taxon>
        <taxon>Zosteraceae</taxon>
        <taxon>Zostera</taxon>
    </lineage>
</organism>
<dbReference type="InterPro" id="IPR013083">
    <property type="entry name" value="Znf_RING/FYVE/PHD"/>
</dbReference>
<evidence type="ECO:0000256" key="3">
    <source>
        <dbReference type="ARBA" id="ARBA00012483"/>
    </source>
</evidence>
<proteinExistence type="predicted"/>
<evidence type="ECO:0000256" key="8">
    <source>
        <dbReference type="ARBA" id="ARBA00022833"/>
    </source>
</evidence>
<dbReference type="Pfam" id="PF13639">
    <property type="entry name" value="zf-RING_2"/>
    <property type="match status" value="1"/>
</dbReference>
<evidence type="ECO:0000256" key="5">
    <source>
        <dbReference type="ARBA" id="ARBA00022723"/>
    </source>
</evidence>
<keyword evidence="6 9" id="KW-0863">Zinc-finger</keyword>
<feature type="transmembrane region" description="Helical" evidence="11">
    <location>
        <begin position="69"/>
        <end position="92"/>
    </location>
</feature>
<dbReference type="GO" id="GO:0016567">
    <property type="term" value="P:protein ubiquitination"/>
    <property type="evidence" value="ECO:0000318"/>
    <property type="project" value="GO_Central"/>
</dbReference>
<evidence type="ECO:0000313" key="13">
    <source>
        <dbReference type="EMBL" id="KMZ62597.1"/>
    </source>
</evidence>
<dbReference type="PANTHER" id="PTHR46913">
    <property type="entry name" value="RING-H2 FINGER PROTEIN ATL16"/>
    <property type="match status" value="1"/>
</dbReference>
<keyword evidence="8" id="KW-0862">Zinc</keyword>
<dbReference type="PROSITE" id="PS50089">
    <property type="entry name" value="ZF_RING_2"/>
    <property type="match status" value="1"/>
</dbReference>
<feature type="region of interest" description="Disordered" evidence="10">
    <location>
        <begin position="213"/>
        <end position="254"/>
    </location>
</feature>
<accession>A0A0K9P304</accession>
<name>A0A0K9P304_ZOSMR</name>
<keyword evidence="11" id="KW-1133">Transmembrane helix</keyword>
<comment type="pathway">
    <text evidence="2">Protein modification; protein ubiquitination.</text>
</comment>
<evidence type="ECO:0000256" key="9">
    <source>
        <dbReference type="PROSITE-ProRule" id="PRU00175"/>
    </source>
</evidence>
<dbReference type="PANTHER" id="PTHR46913:SF19">
    <property type="entry name" value="RING-TYPE E3 UBIQUITIN TRANSFERASE"/>
    <property type="match status" value="1"/>
</dbReference>
<evidence type="ECO:0000256" key="6">
    <source>
        <dbReference type="ARBA" id="ARBA00022771"/>
    </source>
</evidence>
<evidence type="ECO:0000313" key="14">
    <source>
        <dbReference type="Proteomes" id="UP000036987"/>
    </source>
</evidence>
<comment type="caution">
    <text evidence="13">The sequence shown here is derived from an EMBL/GenBank/DDBJ whole genome shotgun (WGS) entry which is preliminary data.</text>
</comment>
<keyword evidence="4" id="KW-0808">Transferase</keyword>
<keyword evidence="11" id="KW-0812">Transmembrane</keyword>
<protein>
    <recommendedName>
        <fullName evidence="3">RING-type E3 ubiquitin transferase</fullName>
        <ecNumber evidence="3">2.3.2.27</ecNumber>
    </recommendedName>
</protein>
<dbReference type="UniPathway" id="UPA00143"/>
<dbReference type="SMART" id="SM00184">
    <property type="entry name" value="RING"/>
    <property type="match status" value="1"/>
</dbReference>
<dbReference type="AlphaFoldDB" id="A0A0K9P304"/>
<evidence type="ECO:0000256" key="7">
    <source>
        <dbReference type="ARBA" id="ARBA00022786"/>
    </source>
</evidence>
<comment type="catalytic activity">
    <reaction evidence="1">
        <text>S-ubiquitinyl-[E2 ubiquitin-conjugating enzyme]-L-cysteine + [acceptor protein]-L-lysine = [E2 ubiquitin-conjugating enzyme]-L-cysteine + N(6)-ubiquitinyl-[acceptor protein]-L-lysine.</text>
        <dbReference type="EC" id="2.3.2.27"/>
    </reaction>
</comment>
<evidence type="ECO:0000256" key="1">
    <source>
        <dbReference type="ARBA" id="ARBA00000900"/>
    </source>
</evidence>
<dbReference type="STRING" id="29655.A0A0K9P304"/>
<dbReference type="Gene3D" id="3.30.40.10">
    <property type="entry name" value="Zinc/RING finger domain, C3HC4 (zinc finger)"/>
    <property type="match status" value="1"/>
</dbReference>
<dbReference type="EC" id="2.3.2.27" evidence="3"/>
<gene>
    <name evidence="13" type="ORF">ZOSMA_450G00090</name>
</gene>
<dbReference type="SUPFAM" id="SSF57850">
    <property type="entry name" value="RING/U-box"/>
    <property type="match status" value="1"/>
</dbReference>
<reference evidence="14" key="1">
    <citation type="journal article" date="2016" name="Nature">
        <title>The genome of the seagrass Zostera marina reveals angiosperm adaptation to the sea.</title>
        <authorList>
            <person name="Olsen J.L."/>
            <person name="Rouze P."/>
            <person name="Verhelst B."/>
            <person name="Lin Y.-C."/>
            <person name="Bayer T."/>
            <person name="Collen J."/>
            <person name="Dattolo E."/>
            <person name="De Paoli E."/>
            <person name="Dittami S."/>
            <person name="Maumus F."/>
            <person name="Michel G."/>
            <person name="Kersting A."/>
            <person name="Lauritano C."/>
            <person name="Lohaus R."/>
            <person name="Toepel M."/>
            <person name="Tonon T."/>
            <person name="Vanneste K."/>
            <person name="Amirebrahimi M."/>
            <person name="Brakel J."/>
            <person name="Bostroem C."/>
            <person name="Chovatia M."/>
            <person name="Grimwood J."/>
            <person name="Jenkins J.W."/>
            <person name="Jueterbock A."/>
            <person name="Mraz A."/>
            <person name="Stam W.T."/>
            <person name="Tice H."/>
            <person name="Bornberg-Bauer E."/>
            <person name="Green P.J."/>
            <person name="Pearson G.A."/>
            <person name="Procaccini G."/>
            <person name="Duarte C.M."/>
            <person name="Schmutz J."/>
            <person name="Reusch T.B.H."/>
            <person name="Van de Peer Y."/>
        </authorList>
    </citation>
    <scope>NUCLEOTIDE SEQUENCE [LARGE SCALE GENOMIC DNA]</scope>
    <source>
        <strain evidence="14">cv. Finnish</strain>
    </source>
</reference>
<evidence type="ECO:0000256" key="4">
    <source>
        <dbReference type="ARBA" id="ARBA00022679"/>
    </source>
</evidence>
<keyword evidence="14" id="KW-1185">Reference proteome</keyword>
<dbReference type="GO" id="GO:0061630">
    <property type="term" value="F:ubiquitin protein ligase activity"/>
    <property type="evidence" value="ECO:0007669"/>
    <property type="project" value="UniProtKB-EC"/>
</dbReference>
<keyword evidence="11" id="KW-0472">Membrane</keyword>
<feature type="domain" description="RING-type" evidence="12">
    <location>
        <begin position="161"/>
        <end position="203"/>
    </location>
</feature>
<dbReference type="SMART" id="SM01197">
    <property type="entry name" value="FANCL_C"/>
    <property type="match status" value="1"/>
</dbReference>
<evidence type="ECO:0000259" key="12">
    <source>
        <dbReference type="PROSITE" id="PS50089"/>
    </source>
</evidence>
<dbReference type="OMA" id="IGENGFQ"/>